<dbReference type="InterPro" id="IPR002559">
    <property type="entry name" value="Transposase_11"/>
</dbReference>
<dbReference type="PANTHER" id="PTHR37529:SF1">
    <property type="entry name" value="TRANSPOSASE INSG FOR INSERTION SEQUENCE ELEMENT IS4-RELATED"/>
    <property type="match status" value="1"/>
</dbReference>
<dbReference type="Pfam" id="PF13006">
    <property type="entry name" value="Nterm_IS4"/>
    <property type="match status" value="1"/>
</dbReference>
<dbReference type="Proteomes" id="UP000766570">
    <property type="component" value="Unassembled WGS sequence"/>
</dbReference>
<comment type="caution">
    <text evidence="5">The sequence shown here is derived from an EMBL/GenBank/DDBJ whole genome shotgun (WGS) entry which is preliminary data.</text>
</comment>
<dbReference type="PANTHER" id="PTHR37529">
    <property type="entry name" value="TRANSPOSASE INSG FOR INSERTION SEQUENCE ELEMENT IS4-RELATED"/>
    <property type="match status" value="1"/>
</dbReference>
<evidence type="ECO:0000313" key="5">
    <source>
        <dbReference type="EMBL" id="MBP2373334.1"/>
    </source>
</evidence>
<evidence type="ECO:0008006" key="7">
    <source>
        <dbReference type="Google" id="ProtNLM"/>
    </source>
</evidence>
<feature type="transmembrane region" description="Helical" evidence="2">
    <location>
        <begin position="70"/>
        <end position="86"/>
    </location>
</feature>
<evidence type="ECO:0000259" key="4">
    <source>
        <dbReference type="Pfam" id="PF13006"/>
    </source>
</evidence>
<protein>
    <recommendedName>
        <fullName evidence="7">IS4 family transposase</fullName>
    </recommendedName>
</protein>
<evidence type="ECO:0000256" key="2">
    <source>
        <dbReference type="SAM" id="Phobius"/>
    </source>
</evidence>
<keyword evidence="2" id="KW-0472">Membrane</keyword>
<keyword evidence="6" id="KW-1185">Reference proteome</keyword>
<reference evidence="5 6" key="1">
    <citation type="submission" date="2021-03" db="EMBL/GenBank/DDBJ databases">
        <title>Sequencing the genomes of 1000 actinobacteria strains.</title>
        <authorList>
            <person name="Klenk H.-P."/>
        </authorList>
    </citation>
    <scope>NUCLEOTIDE SEQUENCE [LARGE SCALE GENOMIC DNA]</scope>
    <source>
        <strain evidence="5 6">DSM 15454</strain>
    </source>
</reference>
<accession>A0ABS4WAV8</accession>
<sequence>MPSSHFPAPADQPGLPGAGPPAADPGHCTDAWAPAHLGALTEHLPADLVDEALEATGTRERRIRKLPSRVVVYFVLALALFPHLGYRNVFTKLRLHTTGIAKITDSALTQARRRIGVAPLRRLFEMLRGPAPTTTREGSFFGKYRICAIDGMVLTLPDTPQILTKYTKQRGNHGGTGYPQARVLALVACGTRSIIDAVFGPTSIGETTYTPALLPSMAPGMLVLADRNFASAKLLHRIGEAGPTFWCG</sequence>
<dbReference type="RefSeq" id="WP_209906531.1">
    <property type="nucleotide sequence ID" value="NZ_BAAAMI010000024.1"/>
</dbReference>
<feature type="region of interest" description="Disordered" evidence="1">
    <location>
        <begin position="1"/>
        <end position="26"/>
    </location>
</feature>
<name>A0ABS4WAV8_9MICC</name>
<evidence type="ECO:0000259" key="3">
    <source>
        <dbReference type="Pfam" id="PF01609"/>
    </source>
</evidence>
<dbReference type="InterPro" id="IPR024473">
    <property type="entry name" value="Transposases_IS4_N"/>
</dbReference>
<dbReference type="NCBIfam" id="NF033592">
    <property type="entry name" value="transpos_IS4_1"/>
    <property type="match status" value="1"/>
</dbReference>
<proteinExistence type="predicted"/>
<evidence type="ECO:0000256" key="1">
    <source>
        <dbReference type="SAM" id="MobiDB-lite"/>
    </source>
</evidence>
<feature type="domain" description="Transposase IS4 N-terminal" evidence="4">
    <location>
        <begin position="34"/>
        <end position="125"/>
    </location>
</feature>
<gene>
    <name evidence="5" type="ORF">JOF46_001246</name>
</gene>
<keyword evidence="2" id="KW-1133">Transmembrane helix</keyword>
<evidence type="ECO:0000313" key="6">
    <source>
        <dbReference type="Proteomes" id="UP000766570"/>
    </source>
</evidence>
<dbReference type="EMBL" id="JAGIOE010000001">
    <property type="protein sequence ID" value="MBP2373334.1"/>
    <property type="molecule type" value="Genomic_DNA"/>
</dbReference>
<dbReference type="InterPro" id="IPR047952">
    <property type="entry name" value="Transpos_IS4"/>
</dbReference>
<feature type="domain" description="Transposase IS4-like" evidence="3">
    <location>
        <begin position="143"/>
        <end position="239"/>
    </location>
</feature>
<feature type="compositionally biased region" description="Low complexity" evidence="1">
    <location>
        <begin position="7"/>
        <end position="17"/>
    </location>
</feature>
<dbReference type="Pfam" id="PF01609">
    <property type="entry name" value="DDE_Tnp_1"/>
    <property type="match status" value="1"/>
</dbReference>
<keyword evidence="2" id="KW-0812">Transmembrane</keyword>
<organism evidence="5 6">
    <name type="scientific">Paeniglutamicibacter psychrophenolicus</name>
    <dbReference type="NCBI Taxonomy" id="257454"/>
    <lineage>
        <taxon>Bacteria</taxon>
        <taxon>Bacillati</taxon>
        <taxon>Actinomycetota</taxon>
        <taxon>Actinomycetes</taxon>
        <taxon>Micrococcales</taxon>
        <taxon>Micrococcaceae</taxon>
        <taxon>Paeniglutamicibacter</taxon>
    </lineage>
</organism>